<gene>
    <name evidence="6" type="ORF">BC624_11289</name>
    <name evidence="7" type="ORF">SAMN05443373_11489</name>
</gene>
<dbReference type="EMBL" id="PVUB01000012">
    <property type="protein sequence ID" value="PRZ20395.1"/>
    <property type="molecule type" value="Genomic_DNA"/>
</dbReference>
<dbReference type="PROSITE" id="PS50885">
    <property type="entry name" value="HAMP"/>
    <property type="match status" value="1"/>
</dbReference>
<dbReference type="Gene3D" id="3.30.450.20">
    <property type="entry name" value="PAS domain"/>
    <property type="match status" value="1"/>
</dbReference>
<dbReference type="STRING" id="280093.SAMN05443373_11489"/>
<keyword evidence="1" id="KW-0805">Transcription regulation</keyword>
<dbReference type="SUPFAM" id="SSF55785">
    <property type="entry name" value="PYP-like sensor domain (PAS domain)"/>
    <property type="match status" value="1"/>
</dbReference>
<sequence>MLLQMAKGNFSYRIRRTGKDDELEALVVLANMLAEELRESVFHAGFINPHRTYKNLLESSFILDADFVIKGYNANALEVLGFSCEMLDNKPFNSILAESSLASWNRVAAEIPHQDHYRSRLELVFINQDESLVSFYCSISRILGCSSILISTVGCVIEETIDTDGVVVAEAPQLLGGLYRHSDIALMQDVYDYILENLDSTLPSIKELSRIFGTNEHKLKCDFKLLFKTTIYQFYTNERLKKAHLLIQQTGMPFKLIASSCGFNNYSNFLKGFKKCFGCSPMAVKRRGGGFRL</sequence>
<dbReference type="EMBL" id="FQWO01000014">
    <property type="protein sequence ID" value="SHH50761.1"/>
    <property type="molecule type" value="Genomic_DNA"/>
</dbReference>
<dbReference type="PANTHER" id="PTHR43280">
    <property type="entry name" value="ARAC-FAMILY TRANSCRIPTIONAL REGULATOR"/>
    <property type="match status" value="1"/>
</dbReference>
<reference evidence="8" key="2">
    <citation type="submission" date="2016-11" db="EMBL/GenBank/DDBJ databases">
        <authorList>
            <person name="Varghese N."/>
            <person name="Submissions S."/>
        </authorList>
    </citation>
    <scope>NUCLEOTIDE SEQUENCE [LARGE SCALE GENOMIC DNA]</scope>
    <source>
        <strain evidence="8">DSM 19729</strain>
    </source>
</reference>
<evidence type="ECO:0000256" key="2">
    <source>
        <dbReference type="ARBA" id="ARBA00023125"/>
    </source>
</evidence>
<dbReference type="Gene3D" id="1.10.10.60">
    <property type="entry name" value="Homeodomain-like"/>
    <property type="match status" value="1"/>
</dbReference>
<evidence type="ECO:0000313" key="9">
    <source>
        <dbReference type="Proteomes" id="UP000237771"/>
    </source>
</evidence>
<dbReference type="Proteomes" id="UP000184384">
    <property type="component" value="Unassembled WGS sequence"/>
</dbReference>
<feature type="domain" description="HAMP" evidence="5">
    <location>
        <begin position="4"/>
        <end position="42"/>
    </location>
</feature>
<dbReference type="PROSITE" id="PS01124">
    <property type="entry name" value="HTH_ARAC_FAMILY_2"/>
    <property type="match status" value="1"/>
</dbReference>
<accession>A0A1M5TJA5</accession>
<evidence type="ECO:0000259" key="5">
    <source>
        <dbReference type="PROSITE" id="PS50885"/>
    </source>
</evidence>
<dbReference type="SMART" id="SM00342">
    <property type="entry name" value="HTH_ARAC"/>
    <property type="match status" value="1"/>
</dbReference>
<feature type="domain" description="HTH araC/xylS-type" evidence="4">
    <location>
        <begin position="188"/>
        <end position="287"/>
    </location>
</feature>
<dbReference type="GO" id="GO:0007165">
    <property type="term" value="P:signal transduction"/>
    <property type="evidence" value="ECO:0007669"/>
    <property type="project" value="InterPro"/>
</dbReference>
<reference evidence="6 9" key="3">
    <citation type="submission" date="2018-03" db="EMBL/GenBank/DDBJ databases">
        <title>Genomic Encyclopedia of Archaeal and Bacterial Type Strains, Phase II (KMG-II): from individual species to whole genera.</title>
        <authorList>
            <person name="Goeker M."/>
        </authorList>
    </citation>
    <scope>NUCLEOTIDE SEQUENCE [LARGE SCALE GENOMIC DNA]</scope>
    <source>
        <strain evidence="6 9">DSM 17797</strain>
    </source>
</reference>
<dbReference type="GO" id="GO:0003700">
    <property type="term" value="F:DNA-binding transcription factor activity"/>
    <property type="evidence" value="ECO:0007669"/>
    <property type="project" value="InterPro"/>
</dbReference>
<keyword evidence="9" id="KW-1185">Reference proteome</keyword>
<dbReference type="GO" id="GO:0016020">
    <property type="term" value="C:membrane"/>
    <property type="evidence" value="ECO:0007669"/>
    <property type="project" value="InterPro"/>
</dbReference>
<keyword evidence="2 7" id="KW-0238">DNA-binding</keyword>
<dbReference type="GO" id="GO:0043565">
    <property type="term" value="F:sequence-specific DNA binding"/>
    <property type="evidence" value="ECO:0007669"/>
    <property type="project" value="InterPro"/>
</dbReference>
<dbReference type="InterPro" id="IPR035965">
    <property type="entry name" value="PAS-like_dom_sf"/>
</dbReference>
<organism evidence="7 8">
    <name type="scientific">Flavobacterium granuli</name>
    <dbReference type="NCBI Taxonomy" id="280093"/>
    <lineage>
        <taxon>Bacteria</taxon>
        <taxon>Pseudomonadati</taxon>
        <taxon>Bacteroidota</taxon>
        <taxon>Flavobacteriia</taxon>
        <taxon>Flavobacteriales</taxon>
        <taxon>Flavobacteriaceae</taxon>
        <taxon>Flavobacterium</taxon>
    </lineage>
</organism>
<dbReference type="Proteomes" id="UP000237771">
    <property type="component" value="Unassembled WGS sequence"/>
</dbReference>
<dbReference type="InterPro" id="IPR009057">
    <property type="entry name" value="Homeodomain-like_sf"/>
</dbReference>
<evidence type="ECO:0000256" key="1">
    <source>
        <dbReference type="ARBA" id="ARBA00023015"/>
    </source>
</evidence>
<reference evidence="7" key="1">
    <citation type="submission" date="2016-11" db="EMBL/GenBank/DDBJ databases">
        <authorList>
            <person name="Jaros S."/>
            <person name="Januszkiewicz K."/>
            <person name="Wedrychowicz H."/>
        </authorList>
    </citation>
    <scope>NUCLEOTIDE SEQUENCE [LARGE SCALE GENOMIC DNA]</scope>
    <source>
        <strain evidence="7">DSM 19729</strain>
    </source>
</reference>
<dbReference type="Pfam" id="PF12833">
    <property type="entry name" value="HTH_18"/>
    <property type="match status" value="1"/>
</dbReference>
<dbReference type="CDD" id="cd00130">
    <property type="entry name" value="PAS"/>
    <property type="match status" value="1"/>
</dbReference>
<keyword evidence="3" id="KW-0804">Transcription</keyword>
<dbReference type="InterPro" id="IPR000014">
    <property type="entry name" value="PAS"/>
</dbReference>
<dbReference type="InterPro" id="IPR003660">
    <property type="entry name" value="HAMP_dom"/>
</dbReference>
<dbReference type="SUPFAM" id="SSF46689">
    <property type="entry name" value="Homeodomain-like"/>
    <property type="match status" value="1"/>
</dbReference>
<protein>
    <submittedName>
        <fullName evidence="6">AraC-like DNA-binding protein</fullName>
    </submittedName>
    <submittedName>
        <fullName evidence="7">AraC-type DNA-binding protein</fullName>
    </submittedName>
</protein>
<evidence type="ECO:0000256" key="3">
    <source>
        <dbReference type="ARBA" id="ARBA00023163"/>
    </source>
</evidence>
<proteinExistence type="predicted"/>
<evidence type="ECO:0000259" key="4">
    <source>
        <dbReference type="PROSITE" id="PS01124"/>
    </source>
</evidence>
<dbReference type="AlphaFoldDB" id="A0A1M5TJA5"/>
<dbReference type="PANTHER" id="PTHR43280:SF2">
    <property type="entry name" value="HTH-TYPE TRANSCRIPTIONAL REGULATOR EXSA"/>
    <property type="match status" value="1"/>
</dbReference>
<evidence type="ECO:0000313" key="8">
    <source>
        <dbReference type="Proteomes" id="UP000184384"/>
    </source>
</evidence>
<evidence type="ECO:0000313" key="6">
    <source>
        <dbReference type="EMBL" id="PRZ20395.1"/>
    </source>
</evidence>
<dbReference type="InterPro" id="IPR018060">
    <property type="entry name" value="HTH_AraC"/>
</dbReference>
<evidence type="ECO:0000313" key="7">
    <source>
        <dbReference type="EMBL" id="SHH50761.1"/>
    </source>
</evidence>
<name>A0A1M5TJA5_9FLAO</name>